<gene>
    <name evidence="3" type="ORF">M9458_040893</name>
</gene>
<dbReference type="SUPFAM" id="SSF69593">
    <property type="entry name" value="Glycerol-3-phosphate (1)-acyltransferase"/>
    <property type="match status" value="1"/>
</dbReference>
<dbReference type="PANTHER" id="PTHR12563:SF22">
    <property type="entry name" value="DIHYDROXYACETONE PHOSPHATE ACYLTRANSFERASE ISOFORM X1"/>
    <property type="match status" value="1"/>
</dbReference>
<evidence type="ECO:0000259" key="2">
    <source>
        <dbReference type="Pfam" id="PF01553"/>
    </source>
</evidence>
<feature type="transmembrane region" description="Helical" evidence="1">
    <location>
        <begin position="109"/>
        <end position="130"/>
    </location>
</feature>
<accession>A0ABD0NTI2</accession>
<feature type="domain" description="Phospholipid/glycerol acyltransferase" evidence="2">
    <location>
        <begin position="87"/>
        <end position="129"/>
    </location>
</feature>
<reference evidence="3 4" key="1">
    <citation type="submission" date="2024-05" db="EMBL/GenBank/DDBJ databases">
        <title>Genome sequencing and assembly of Indian major carp, Cirrhinus mrigala (Hamilton, 1822).</title>
        <authorList>
            <person name="Mohindra V."/>
            <person name="Chowdhury L.M."/>
            <person name="Lal K."/>
            <person name="Jena J.K."/>
        </authorList>
    </citation>
    <scope>NUCLEOTIDE SEQUENCE [LARGE SCALE GENOMIC DNA]</scope>
    <source>
        <strain evidence="3">CM1030</strain>
        <tissue evidence="3">Blood</tissue>
    </source>
</reference>
<keyword evidence="1" id="KW-0812">Transmembrane</keyword>
<evidence type="ECO:0000256" key="1">
    <source>
        <dbReference type="SAM" id="Phobius"/>
    </source>
</evidence>
<name>A0ABD0NTI2_CIRMR</name>
<proteinExistence type="predicted"/>
<dbReference type="AlphaFoldDB" id="A0ABD0NTI2"/>
<keyword evidence="1" id="KW-1133">Transmembrane helix</keyword>
<comment type="caution">
    <text evidence="3">The sequence shown here is derived from an EMBL/GenBank/DDBJ whole genome shotgun (WGS) entry which is preliminary data.</text>
</comment>
<dbReference type="PANTHER" id="PTHR12563">
    <property type="entry name" value="GLYCEROL-3-PHOSPHATE ACYLTRANSFERASE"/>
    <property type="match status" value="1"/>
</dbReference>
<dbReference type="EMBL" id="JAMKFB020000020">
    <property type="protein sequence ID" value="KAL0165140.1"/>
    <property type="molecule type" value="Genomic_DNA"/>
</dbReference>
<dbReference type="InterPro" id="IPR022284">
    <property type="entry name" value="GPAT/DHAPAT"/>
</dbReference>
<dbReference type="Proteomes" id="UP001529510">
    <property type="component" value="Unassembled WGS sequence"/>
</dbReference>
<protein>
    <recommendedName>
        <fullName evidence="2">Phospholipid/glycerol acyltransferase domain-containing protein</fullName>
    </recommendedName>
</protein>
<keyword evidence="1" id="KW-0472">Membrane</keyword>
<feature type="non-terminal residue" evidence="3">
    <location>
        <position position="1"/>
    </location>
</feature>
<evidence type="ECO:0000313" key="4">
    <source>
        <dbReference type="Proteomes" id="UP001529510"/>
    </source>
</evidence>
<evidence type="ECO:0000313" key="3">
    <source>
        <dbReference type="EMBL" id="KAL0165140.1"/>
    </source>
</evidence>
<organism evidence="3 4">
    <name type="scientific">Cirrhinus mrigala</name>
    <name type="common">Mrigala</name>
    <dbReference type="NCBI Taxonomy" id="683832"/>
    <lineage>
        <taxon>Eukaryota</taxon>
        <taxon>Metazoa</taxon>
        <taxon>Chordata</taxon>
        <taxon>Craniata</taxon>
        <taxon>Vertebrata</taxon>
        <taxon>Euteleostomi</taxon>
        <taxon>Actinopterygii</taxon>
        <taxon>Neopterygii</taxon>
        <taxon>Teleostei</taxon>
        <taxon>Ostariophysi</taxon>
        <taxon>Cypriniformes</taxon>
        <taxon>Cyprinidae</taxon>
        <taxon>Labeoninae</taxon>
        <taxon>Labeonini</taxon>
        <taxon>Cirrhinus</taxon>
    </lineage>
</organism>
<dbReference type="InterPro" id="IPR002123">
    <property type="entry name" value="Plipid/glycerol_acylTrfase"/>
</dbReference>
<keyword evidence="4" id="KW-1185">Reference proteome</keyword>
<sequence>SDFSHAFRTFTPQPYRGATPISAAALNRMVLESQYLSYIIQEIVDECDEPREALLEEAQNLQLGFIRLLGFALSKVFKSVFSSIHVNEDGLTRENPVILMPNHRSYVDFLVLSYIMFTYDLSIPVIAAGIRKYLLMPKSHIF</sequence>
<dbReference type="Pfam" id="PF01553">
    <property type="entry name" value="Acyltransferase"/>
    <property type="match status" value="1"/>
</dbReference>